<reference evidence="2 3" key="1">
    <citation type="submission" date="2018-02" db="EMBL/GenBank/DDBJ databases">
        <title>Jeotgalibacillus proteolyticum sp. nov. a protease producing bacterium isolated from ocean sediments of Laizhou Bay.</title>
        <authorList>
            <person name="Li Y."/>
        </authorList>
    </citation>
    <scope>NUCLEOTIDE SEQUENCE [LARGE SCALE GENOMIC DNA]</scope>
    <source>
        <strain evidence="2 3">22-7</strain>
    </source>
</reference>
<organism evidence="2 3">
    <name type="scientific">Jeotgalibacillus proteolyticus</name>
    <dbReference type="NCBI Taxonomy" id="2082395"/>
    <lineage>
        <taxon>Bacteria</taxon>
        <taxon>Bacillati</taxon>
        <taxon>Bacillota</taxon>
        <taxon>Bacilli</taxon>
        <taxon>Bacillales</taxon>
        <taxon>Caryophanaceae</taxon>
        <taxon>Jeotgalibacillus</taxon>
    </lineage>
</organism>
<gene>
    <name evidence="2" type="ORF">C4B60_10500</name>
</gene>
<keyword evidence="1" id="KW-1133">Transmembrane helix</keyword>
<dbReference type="AlphaFoldDB" id="A0A2S5GAG8"/>
<proteinExistence type="predicted"/>
<keyword evidence="1" id="KW-0472">Membrane</keyword>
<accession>A0A2S5GAG8</accession>
<dbReference type="Proteomes" id="UP000239047">
    <property type="component" value="Unassembled WGS sequence"/>
</dbReference>
<sequence length="79" mass="9289">MFAVSPFLCVILQYISHKPVRISQIFYIRVLMFFIKLIYLLSCFFEKSKLILKAINKTDKSPHHSIWQGLNFIDAPKQA</sequence>
<feature type="transmembrane region" description="Helical" evidence="1">
    <location>
        <begin position="26"/>
        <end position="45"/>
    </location>
</feature>
<evidence type="ECO:0000313" key="2">
    <source>
        <dbReference type="EMBL" id="PPA70017.1"/>
    </source>
</evidence>
<dbReference type="EMBL" id="PREZ01000004">
    <property type="protein sequence ID" value="PPA70017.1"/>
    <property type="molecule type" value="Genomic_DNA"/>
</dbReference>
<evidence type="ECO:0000313" key="3">
    <source>
        <dbReference type="Proteomes" id="UP000239047"/>
    </source>
</evidence>
<name>A0A2S5GAG8_9BACL</name>
<keyword evidence="1" id="KW-0812">Transmembrane</keyword>
<evidence type="ECO:0000256" key="1">
    <source>
        <dbReference type="SAM" id="Phobius"/>
    </source>
</evidence>
<comment type="caution">
    <text evidence="2">The sequence shown here is derived from an EMBL/GenBank/DDBJ whole genome shotgun (WGS) entry which is preliminary data.</text>
</comment>
<protein>
    <submittedName>
        <fullName evidence="2">Uncharacterized protein</fullName>
    </submittedName>
</protein>
<keyword evidence="3" id="KW-1185">Reference proteome</keyword>